<sequence length="112" mass="12562">MGVIKKQSSSSELDNNNLLPFNTFLFDGGGETQQNDDDCLEDTMDDEADECGIGNCESVSCSEDESDNENNKEFAAQEQEESDENLKTRIENFIAKVYKGWSDESCLDRDIL</sequence>
<dbReference type="Proteomes" id="UP001341840">
    <property type="component" value="Unassembled WGS sequence"/>
</dbReference>
<accession>A0ABU6V4B2</accession>
<evidence type="ECO:0000313" key="3">
    <source>
        <dbReference type="Proteomes" id="UP001341840"/>
    </source>
</evidence>
<organism evidence="2 3">
    <name type="scientific">Stylosanthes scabra</name>
    <dbReference type="NCBI Taxonomy" id="79078"/>
    <lineage>
        <taxon>Eukaryota</taxon>
        <taxon>Viridiplantae</taxon>
        <taxon>Streptophyta</taxon>
        <taxon>Embryophyta</taxon>
        <taxon>Tracheophyta</taxon>
        <taxon>Spermatophyta</taxon>
        <taxon>Magnoliopsida</taxon>
        <taxon>eudicotyledons</taxon>
        <taxon>Gunneridae</taxon>
        <taxon>Pentapetalae</taxon>
        <taxon>rosids</taxon>
        <taxon>fabids</taxon>
        <taxon>Fabales</taxon>
        <taxon>Fabaceae</taxon>
        <taxon>Papilionoideae</taxon>
        <taxon>50 kb inversion clade</taxon>
        <taxon>dalbergioids sensu lato</taxon>
        <taxon>Dalbergieae</taxon>
        <taxon>Pterocarpus clade</taxon>
        <taxon>Stylosanthes</taxon>
    </lineage>
</organism>
<name>A0ABU6V4B2_9FABA</name>
<proteinExistence type="predicted"/>
<evidence type="ECO:0000256" key="1">
    <source>
        <dbReference type="SAM" id="MobiDB-lite"/>
    </source>
</evidence>
<reference evidence="2 3" key="1">
    <citation type="journal article" date="2023" name="Plants (Basel)">
        <title>Bridging the Gap: Combining Genomics and Transcriptomics Approaches to Understand Stylosanthes scabra, an Orphan Legume from the Brazilian Caatinga.</title>
        <authorList>
            <person name="Ferreira-Neto J.R.C."/>
            <person name="da Silva M.D."/>
            <person name="Binneck E."/>
            <person name="de Melo N.F."/>
            <person name="da Silva R.H."/>
            <person name="de Melo A.L.T.M."/>
            <person name="Pandolfi V."/>
            <person name="Bustamante F.O."/>
            <person name="Brasileiro-Vidal A.C."/>
            <person name="Benko-Iseppon A.M."/>
        </authorList>
    </citation>
    <scope>NUCLEOTIDE SEQUENCE [LARGE SCALE GENOMIC DNA]</scope>
    <source>
        <tissue evidence="2">Leaves</tissue>
    </source>
</reference>
<protein>
    <submittedName>
        <fullName evidence="2">Uncharacterized protein</fullName>
    </submittedName>
</protein>
<evidence type="ECO:0000313" key="2">
    <source>
        <dbReference type="EMBL" id="MED6168199.1"/>
    </source>
</evidence>
<feature type="region of interest" description="Disordered" evidence="1">
    <location>
        <begin position="59"/>
        <end position="85"/>
    </location>
</feature>
<dbReference type="EMBL" id="JASCZI010151057">
    <property type="protein sequence ID" value="MED6168199.1"/>
    <property type="molecule type" value="Genomic_DNA"/>
</dbReference>
<keyword evidence="3" id="KW-1185">Reference proteome</keyword>
<comment type="caution">
    <text evidence="2">The sequence shown here is derived from an EMBL/GenBank/DDBJ whole genome shotgun (WGS) entry which is preliminary data.</text>
</comment>
<gene>
    <name evidence="2" type="ORF">PIB30_009701</name>
</gene>